<protein>
    <submittedName>
        <fullName evidence="3">Uncharacterized protein</fullName>
    </submittedName>
</protein>
<comment type="caution">
    <text evidence="3">The sequence shown here is derived from an EMBL/GenBank/DDBJ whole genome shotgun (WGS) entry which is preliminary data.</text>
</comment>
<feature type="compositionally biased region" description="Polar residues" evidence="1">
    <location>
        <begin position="313"/>
        <end position="325"/>
    </location>
</feature>
<proteinExistence type="predicted"/>
<feature type="region of interest" description="Disordered" evidence="1">
    <location>
        <begin position="154"/>
        <end position="182"/>
    </location>
</feature>
<evidence type="ECO:0000313" key="3">
    <source>
        <dbReference type="EMBL" id="KAF5351166.1"/>
    </source>
</evidence>
<dbReference type="EMBL" id="JAACJO010000013">
    <property type="protein sequence ID" value="KAF5351166.1"/>
    <property type="molecule type" value="Genomic_DNA"/>
</dbReference>
<sequence length="325" mass="34827">MMLKKMQIQTPTTDASSPISMPLFLLRNIQSSLTTCTPVNITWAYAGPAIPSLNLFATNIGVVPPTSETSPTNTFTDGDAFAVPSGASQLQPTQVTIVQNLVPQASAVAWNVNVPSGWYQIFGNIQSTFQDRTDPFFIQAGDTSCLAGALTTSRSGKSISSDTVLTTSESTTSQSLTPASSSHNSRVPMIAGLSAGMVTFIVTIALLCWWWRRRSRNQMIVVSVQTRSAYGVLDESPEHSIRQPRRVMLSRVLNISAPANRGYQNHGLVSDLDSMSGGNSGSAESEVDPLRLSNSTITQSTLPSYRSHGTEPPQYQSFTASGGSL</sequence>
<keyword evidence="4" id="KW-1185">Reference proteome</keyword>
<keyword evidence="2" id="KW-0812">Transmembrane</keyword>
<dbReference type="AlphaFoldDB" id="A0A8H5D1U3"/>
<feature type="transmembrane region" description="Helical" evidence="2">
    <location>
        <begin position="189"/>
        <end position="211"/>
    </location>
</feature>
<keyword evidence="2" id="KW-0472">Membrane</keyword>
<name>A0A8H5D1U3_9AGAR</name>
<feature type="compositionally biased region" description="Low complexity" evidence="1">
    <location>
        <begin position="160"/>
        <end position="177"/>
    </location>
</feature>
<accession>A0A8H5D1U3</accession>
<gene>
    <name evidence="3" type="ORF">D9756_008349</name>
</gene>
<keyword evidence="2" id="KW-1133">Transmembrane helix</keyword>
<evidence type="ECO:0000313" key="4">
    <source>
        <dbReference type="Proteomes" id="UP000559027"/>
    </source>
</evidence>
<reference evidence="3 4" key="1">
    <citation type="journal article" date="2020" name="ISME J.">
        <title>Uncovering the hidden diversity of litter-decomposition mechanisms in mushroom-forming fungi.</title>
        <authorList>
            <person name="Floudas D."/>
            <person name="Bentzer J."/>
            <person name="Ahren D."/>
            <person name="Johansson T."/>
            <person name="Persson P."/>
            <person name="Tunlid A."/>
        </authorList>
    </citation>
    <scope>NUCLEOTIDE SEQUENCE [LARGE SCALE GENOMIC DNA]</scope>
    <source>
        <strain evidence="3 4">CBS 146.42</strain>
    </source>
</reference>
<dbReference type="OrthoDB" id="3266934at2759"/>
<feature type="region of interest" description="Disordered" evidence="1">
    <location>
        <begin position="266"/>
        <end position="325"/>
    </location>
</feature>
<evidence type="ECO:0000256" key="1">
    <source>
        <dbReference type="SAM" id="MobiDB-lite"/>
    </source>
</evidence>
<feature type="compositionally biased region" description="Polar residues" evidence="1">
    <location>
        <begin position="292"/>
        <end position="304"/>
    </location>
</feature>
<organism evidence="3 4">
    <name type="scientific">Leucocoprinus leucothites</name>
    <dbReference type="NCBI Taxonomy" id="201217"/>
    <lineage>
        <taxon>Eukaryota</taxon>
        <taxon>Fungi</taxon>
        <taxon>Dikarya</taxon>
        <taxon>Basidiomycota</taxon>
        <taxon>Agaricomycotina</taxon>
        <taxon>Agaricomycetes</taxon>
        <taxon>Agaricomycetidae</taxon>
        <taxon>Agaricales</taxon>
        <taxon>Agaricineae</taxon>
        <taxon>Agaricaceae</taxon>
        <taxon>Leucocoprinus</taxon>
    </lineage>
</organism>
<evidence type="ECO:0000256" key="2">
    <source>
        <dbReference type="SAM" id="Phobius"/>
    </source>
</evidence>
<dbReference type="Proteomes" id="UP000559027">
    <property type="component" value="Unassembled WGS sequence"/>
</dbReference>